<evidence type="ECO:0000256" key="3">
    <source>
        <dbReference type="ARBA" id="ARBA00022475"/>
    </source>
</evidence>
<feature type="transmembrane region" description="Helical" evidence="7">
    <location>
        <begin position="157"/>
        <end position="183"/>
    </location>
</feature>
<sequence>MGYYKYRCVNDSGRILKGIVSADSEEMASAELKELNLTPIALTLVKKMRERKIKTKDFLTFVTDMHTLMQAGLPIYEALITLEEKYRSGRLYLLYAHLAQKVKSGDSLSQAFDQYDANFDPVYMTMLEAGEESGSLERCFKALEVLIERRQSMSSKLIASLLYPLFLTGFCLLISFVMFFYLIPTMKELLLERDLNGLTRLVISISDFLVGNQVIVLLSVITVVLTFSVFFSRAGGKMLLQKLGMRLPLFSLLLKTASLSRFCLVLSVLLKGGIDFVRALDLSKNVMKNVYFERVIARAKEGIIQGRKLSEELKKDPFIPSLFIRVTQVGEESGEMAMMMEKLGNIYEKELSKTLHSLIALIQPLLLVILGIIVAIILLSILLPLSDMNVAM</sequence>
<organism evidence="9 10">
    <name type="scientific">Aerophobetes bacterium</name>
    <dbReference type="NCBI Taxonomy" id="2030807"/>
    <lineage>
        <taxon>Bacteria</taxon>
        <taxon>Candidatus Aerophobota</taxon>
    </lineage>
</organism>
<evidence type="ECO:0000259" key="8">
    <source>
        <dbReference type="Pfam" id="PF00482"/>
    </source>
</evidence>
<evidence type="ECO:0000256" key="2">
    <source>
        <dbReference type="ARBA" id="ARBA00005745"/>
    </source>
</evidence>
<evidence type="ECO:0000256" key="6">
    <source>
        <dbReference type="ARBA" id="ARBA00023136"/>
    </source>
</evidence>
<dbReference type="EMBL" id="NVUK01000014">
    <property type="protein sequence ID" value="PCI77652.1"/>
    <property type="molecule type" value="Genomic_DNA"/>
</dbReference>
<feature type="domain" description="Type II secretion system protein GspF" evidence="8">
    <location>
        <begin position="262"/>
        <end position="384"/>
    </location>
</feature>
<protein>
    <recommendedName>
        <fullName evidence="8">Type II secretion system protein GspF domain-containing protein</fullName>
    </recommendedName>
</protein>
<dbReference type="AlphaFoldDB" id="A0A2A4X4P6"/>
<keyword evidence="4 7" id="KW-0812">Transmembrane</keyword>
<comment type="similarity">
    <text evidence="2">Belongs to the GSP F family.</text>
</comment>
<feature type="transmembrane region" description="Helical" evidence="7">
    <location>
        <begin position="358"/>
        <end position="383"/>
    </location>
</feature>
<gene>
    <name evidence="9" type="ORF">COB21_02740</name>
</gene>
<comment type="subcellular location">
    <subcellularLocation>
        <location evidence="1">Cell membrane</location>
        <topology evidence="1">Multi-pass membrane protein</topology>
    </subcellularLocation>
</comment>
<dbReference type="PRINTS" id="PR00812">
    <property type="entry name" value="BCTERIALGSPF"/>
</dbReference>
<dbReference type="Proteomes" id="UP000218775">
    <property type="component" value="Unassembled WGS sequence"/>
</dbReference>
<evidence type="ECO:0000313" key="9">
    <source>
        <dbReference type="EMBL" id="PCI77652.1"/>
    </source>
</evidence>
<reference evidence="10" key="1">
    <citation type="submission" date="2017-08" db="EMBL/GenBank/DDBJ databases">
        <title>A dynamic microbial community with high functional redundancy inhabits the cold, oxic subseafloor aquifer.</title>
        <authorList>
            <person name="Tully B.J."/>
            <person name="Wheat C.G."/>
            <person name="Glazer B.T."/>
            <person name="Huber J.A."/>
        </authorList>
    </citation>
    <scope>NUCLEOTIDE SEQUENCE [LARGE SCALE GENOMIC DNA]</scope>
</reference>
<dbReference type="InterPro" id="IPR042094">
    <property type="entry name" value="T2SS_GspF_sf"/>
</dbReference>
<dbReference type="GO" id="GO:0005886">
    <property type="term" value="C:plasma membrane"/>
    <property type="evidence" value="ECO:0007669"/>
    <property type="project" value="UniProtKB-SubCell"/>
</dbReference>
<evidence type="ECO:0000256" key="7">
    <source>
        <dbReference type="SAM" id="Phobius"/>
    </source>
</evidence>
<evidence type="ECO:0000313" key="10">
    <source>
        <dbReference type="Proteomes" id="UP000218775"/>
    </source>
</evidence>
<dbReference type="Gene3D" id="1.20.81.30">
    <property type="entry name" value="Type II secretion system (T2SS), domain F"/>
    <property type="match status" value="2"/>
</dbReference>
<name>A0A2A4X4P6_UNCAE</name>
<evidence type="ECO:0000256" key="4">
    <source>
        <dbReference type="ARBA" id="ARBA00022692"/>
    </source>
</evidence>
<keyword evidence="5 7" id="KW-1133">Transmembrane helix</keyword>
<evidence type="ECO:0000256" key="5">
    <source>
        <dbReference type="ARBA" id="ARBA00022989"/>
    </source>
</evidence>
<evidence type="ECO:0000256" key="1">
    <source>
        <dbReference type="ARBA" id="ARBA00004651"/>
    </source>
</evidence>
<dbReference type="Pfam" id="PF00482">
    <property type="entry name" value="T2SSF"/>
    <property type="match status" value="2"/>
</dbReference>
<dbReference type="PANTHER" id="PTHR30012">
    <property type="entry name" value="GENERAL SECRETION PATHWAY PROTEIN"/>
    <property type="match status" value="1"/>
</dbReference>
<dbReference type="InterPro" id="IPR003004">
    <property type="entry name" value="GspF/PilC"/>
</dbReference>
<feature type="transmembrane region" description="Helical" evidence="7">
    <location>
        <begin position="203"/>
        <end position="231"/>
    </location>
</feature>
<dbReference type="PANTHER" id="PTHR30012:SF0">
    <property type="entry name" value="TYPE II SECRETION SYSTEM PROTEIN F-RELATED"/>
    <property type="match status" value="1"/>
</dbReference>
<keyword evidence="6 7" id="KW-0472">Membrane</keyword>
<feature type="domain" description="Type II secretion system protein GspF" evidence="8">
    <location>
        <begin position="61"/>
        <end position="184"/>
    </location>
</feature>
<keyword evidence="3" id="KW-1003">Cell membrane</keyword>
<accession>A0A2A4X4P6</accession>
<dbReference type="InterPro" id="IPR018076">
    <property type="entry name" value="T2SS_GspF_dom"/>
</dbReference>
<comment type="caution">
    <text evidence="9">The sequence shown here is derived from an EMBL/GenBank/DDBJ whole genome shotgun (WGS) entry which is preliminary data.</text>
</comment>
<proteinExistence type="inferred from homology"/>